<evidence type="ECO:0000256" key="6">
    <source>
        <dbReference type="ARBA" id="ARBA00034078"/>
    </source>
</evidence>
<comment type="similarity">
    <text evidence="2">Belongs to the xanthine dehydrogenase family.</text>
</comment>
<evidence type="ECO:0000313" key="9">
    <source>
        <dbReference type="Proteomes" id="UP000708208"/>
    </source>
</evidence>
<accession>A0A8J2PT09</accession>
<dbReference type="InterPro" id="IPR016208">
    <property type="entry name" value="Ald_Oxase/xanthine_DH-like"/>
</dbReference>
<evidence type="ECO:0000256" key="5">
    <source>
        <dbReference type="ARBA" id="ARBA00023014"/>
    </source>
</evidence>
<protein>
    <recommendedName>
        <fullName evidence="7">Aldehyde oxidase/xanthine dehydrogenase first molybdopterin binding domain-containing protein</fullName>
    </recommendedName>
</protein>
<dbReference type="GO" id="GO:0016491">
    <property type="term" value="F:oxidoreductase activity"/>
    <property type="evidence" value="ECO:0007669"/>
    <property type="project" value="InterPro"/>
</dbReference>
<gene>
    <name evidence="8" type="ORF">AFUS01_LOCUS42108</name>
</gene>
<dbReference type="PANTHER" id="PTHR11908">
    <property type="entry name" value="XANTHINE DEHYDROGENASE"/>
    <property type="match status" value="1"/>
</dbReference>
<dbReference type="AlphaFoldDB" id="A0A8J2PT09"/>
<dbReference type="FunFam" id="3.30.365.10:FF:000001">
    <property type="entry name" value="Xanthine dehydrogenase oxidase"/>
    <property type="match status" value="1"/>
</dbReference>
<comment type="cofactor">
    <cofactor evidence="1">
        <name>Mo-molybdopterin</name>
        <dbReference type="ChEBI" id="CHEBI:71302"/>
    </cofactor>
</comment>
<dbReference type="PANTHER" id="PTHR11908:SF132">
    <property type="entry name" value="ALDEHYDE OXIDASE 1-RELATED"/>
    <property type="match status" value="1"/>
</dbReference>
<feature type="domain" description="Aldehyde oxidase/xanthine dehydrogenase first molybdopterin binding" evidence="7">
    <location>
        <begin position="1"/>
        <end position="83"/>
    </location>
</feature>
<evidence type="ECO:0000256" key="4">
    <source>
        <dbReference type="ARBA" id="ARBA00022714"/>
    </source>
</evidence>
<keyword evidence="5" id="KW-0411">Iron-sulfur</keyword>
<keyword evidence="4" id="KW-0001">2Fe-2S</keyword>
<dbReference type="EMBL" id="CAJVCH010565034">
    <property type="protein sequence ID" value="CAG7832424.1"/>
    <property type="molecule type" value="Genomic_DNA"/>
</dbReference>
<evidence type="ECO:0000313" key="8">
    <source>
        <dbReference type="EMBL" id="CAG7832424.1"/>
    </source>
</evidence>
<comment type="cofactor">
    <cofactor evidence="6">
        <name>[2Fe-2S] cluster</name>
        <dbReference type="ChEBI" id="CHEBI:190135"/>
    </cofactor>
</comment>
<evidence type="ECO:0000256" key="1">
    <source>
        <dbReference type="ARBA" id="ARBA00001924"/>
    </source>
</evidence>
<name>A0A8J2PT09_9HEXA</name>
<proteinExistence type="inferred from homology"/>
<sequence length="85" mass="9509">MDVYCCTQCVDFLNQQVASCLARPRNSINVFTRRLGGAFGNKIVRSAQTATICALCAHKVGRPVRLCLDMETGMHMFRGRLPYLL</sequence>
<keyword evidence="3" id="KW-0500">Molybdenum</keyword>
<dbReference type="GO" id="GO:0005506">
    <property type="term" value="F:iron ion binding"/>
    <property type="evidence" value="ECO:0007669"/>
    <property type="project" value="InterPro"/>
</dbReference>
<reference evidence="8" key="1">
    <citation type="submission" date="2021-06" db="EMBL/GenBank/DDBJ databases">
        <authorList>
            <person name="Hodson N. C."/>
            <person name="Mongue J. A."/>
            <person name="Jaron S. K."/>
        </authorList>
    </citation>
    <scope>NUCLEOTIDE SEQUENCE</scope>
</reference>
<dbReference type="OrthoDB" id="8300278at2759"/>
<evidence type="ECO:0000259" key="7">
    <source>
        <dbReference type="Pfam" id="PF02738"/>
    </source>
</evidence>
<dbReference type="Proteomes" id="UP000708208">
    <property type="component" value="Unassembled WGS sequence"/>
</dbReference>
<keyword evidence="4" id="KW-0408">Iron</keyword>
<comment type="caution">
    <text evidence="8">The sequence shown here is derived from an EMBL/GenBank/DDBJ whole genome shotgun (WGS) entry which is preliminary data.</text>
</comment>
<feature type="non-terminal residue" evidence="8">
    <location>
        <position position="1"/>
    </location>
</feature>
<keyword evidence="9" id="KW-1185">Reference proteome</keyword>
<evidence type="ECO:0000256" key="2">
    <source>
        <dbReference type="ARBA" id="ARBA00006849"/>
    </source>
</evidence>
<dbReference type="GO" id="GO:0051537">
    <property type="term" value="F:2 iron, 2 sulfur cluster binding"/>
    <property type="evidence" value="ECO:0007669"/>
    <property type="project" value="UniProtKB-KW"/>
</dbReference>
<dbReference type="InterPro" id="IPR008274">
    <property type="entry name" value="AldOxase/xan_DH_MoCoBD1"/>
</dbReference>
<keyword evidence="4" id="KW-0479">Metal-binding</keyword>
<organism evidence="8 9">
    <name type="scientific">Allacma fusca</name>
    <dbReference type="NCBI Taxonomy" id="39272"/>
    <lineage>
        <taxon>Eukaryota</taxon>
        <taxon>Metazoa</taxon>
        <taxon>Ecdysozoa</taxon>
        <taxon>Arthropoda</taxon>
        <taxon>Hexapoda</taxon>
        <taxon>Collembola</taxon>
        <taxon>Symphypleona</taxon>
        <taxon>Sminthuridae</taxon>
        <taxon>Allacma</taxon>
    </lineage>
</organism>
<dbReference type="Pfam" id="PF02738">
    <property type="entry name" value="MoCoBD_1"/>
    <property type="match status" value="1"/>
</dbReference>
<evidence type="ECO:0000256" key="3">
    <source>
        <dbReference type="ARBA" id="ARBA00022505"/>
    </source>
</evidence>